<feature type="region of interest" description="Disordered" evidence="1">
    <location>
        <begin position="97"/>
        <end position="116"/>
    </location>
</feature>
<dbReference type="STRING" id="578455.G2R3D6"/>
<feature type="region of interest" description="Disordered" evidence="1">
    <location>
        <begin position="1"/>
        <end position="86"/>
    </location>
</feature>
<dbReference type="GeneID" id="11518322"/>
<feature type="region of interest" description="Disordered" evidence="1">
    <location>
        <begin position="159"/>
        <end position="236"/>
    </location>
</feature>
<dbReference type="AlphaFoldDB" id="G2R3D6"/>
<evidence type="ECO:0000313" key="2">
    <source>
        <dbReference type="EMBL" id="AEO65947.1"/>
    </source>
</evidence>
<sequence>MHSAHKLAEAPPNNSDDTRSVQRFPASPEAHPATKSPLEEHGPPPEGSSPPLRKDTNSSISTAATAVTSATLPTGETPGTPYSVTSSPTFAAQAVFSARDGSEVAPQRRASRRRTGPLTAIQRERAHLIRKMGACADCRRRRVACHPNHHDMSWEEAARRFRSHEPSTHSLARLAGPQLSPAPSHSRPAFTSDSREMDLDPPPTHHHAQPALNEARIRTPLPSGPRPEKPISVSQLPGFDSFRADLQGSADRMLANPFRSRYAHVSVLLVRWQDDEHPGARSAVQELAKTFHEDYNYVVQIKSIPTSPADSTKPWLWLSQVVRDFIADHNQRDCLKIFYYSGCSYLNGDRDTVLASSKHADPSLAIRWSHIQHSFEDARSDALLLMDCAYYPSYATVRRQGMLEVIAASAGEDHAELLGRGAFTRALTDQLRTRAIQPFKEPFSAAELHAKLLSLYPRMIQEQNPEREVLTRYPTPLSMQLSGVKALPSILLAPLRNGEAPSAPPGGTQISITFRLANDVFNMDSWAEWLRSMPEGITEARVDGPYRSTFQ</sequence>
<accession>G2R3D6</accession>
<feature type="compositionally biased region" description="Low complexity" evidence="1">
    <location>
        <begin position="58"/>
        <end position="71"/>
    </location>
</feature>
<evidence type="ECO:0000256" key="1">
    <source>
        <dbReference type="SAM" id="MobiDB-lite"/>
    </source>
</evidence>
<dbReference type="OrthoDB" id="3921198at2759"/>
<proteinExistence type="predicted"/>
<organism evidence="2 3">
    <name type="scientific">Thermothielavioides terrestris (strain ATCC 38088 / NRRL 8126)</name>
    <name type="common">Thielavia terrestris</name>
    <dbReference type="NCBI Taxonomy" id="578455"/>
    <lineage>
        <taxon>Eukaryota</taxon>
        <taxon>Fungi</taxon>
        <taxon>Dikarya</taxon>
        <taxon>Ascomycota</taxon>
        <taxon>Pezizomycotina</taxon>
        <taxon>Sordariomycetes</taxon>
        <taxon>Sordariomycetidae</taxon>
        <taxon>Sordariales</taxon>
        <taxon>Chaetomiaceae</taxon>
        <taxon>Thermothielavioides</taxon>
        <taxon>Thermothielavioides terrestris</taxon>
    </lineage>
</organism>
<evidence type="ECO:0000313" key="3">
    <source>
        <dbReference type="Proteomes" id="UP000008181"/>
    </source>
</evidence>
<reference evidence="2 3" key="1">
    <citation type="journal article" date="2011" name="Nat. Biotechnol.">
        <title>Comparative genomic analysis of the thermophilic biomass-degrading fungi Myceliophthora thermophila and Thielavia terrestris.</title>
        <authorList>
            <person name="Berka R.M."/>
            <person name="Grigoriev I.V."/>
            <person name="Otillar R."/>
            <person name="Salamov A."/>
            <person name="Grimwood J."/>
            <person name="Reid I."/>
            <person name="Ishmael N."/>
            <person name="John T."/>
            <person name="Darmond C."/>
            <person name="Moisan M.-C."/>
            <person name="Henrissat B."/>
            <person name="Coutinho P.M."/>
            <person name="Lombard V."/>
            <person name="Natvig D.O."/>
            <person name="Lindquist E."/>
            <person name="Schmutz J."/>
            <person name="Lucas S."/>
            <person name="Harris P."/>
            <person name="Powlowski J."/>
            <person name="Bellemare A."/>
            <person name="Taylor D."/>
            <person name="Butler G."/>
            <person name="de Vries R.P."/>
            <person name="Allijn I.E."/>
            <person name="van den Brink J."/>
            <person name="Ushinsky S."/>
            <person name="Storms R."/>
            <person name="Powell A.J."/>
            <person name="Paulsen I.T."/>
            <person name="Elbourne L.D.H."/>
            <person name="Baker S.E."/>
            <person name="Magnuson J."/>
            <person name="LaBoissiere S."/>
            <person name="Clutterbuck A.J."/>
            <person name="Martinez D."/>
            <person name="Wogulis M."/>
            <person name="de Leon A.L."/>
            <person name="Rey M.W."/>
            <person name="Tsang A."/>
        </authorList>
    </citation>
    <scope>NUCLEOTIDE SEQUENCE [LARGE SCALE GENOMIC DNA]</scope>
    <source>
        <strain evidence="3">ATCC 38088 / NRRL 8126</strain>
    </source>
</reference>
<name>G2R3D6_THETT</name>
<dbReference type="HOGENOM" id="CLU_029046_0_0_1"/>
<dbReference type="KEGG" id="ttt:THITE_2113600"/>
<keyword evidence="3" id="KW-1185">Reference proteome</keyword>
<dbReference type="RefSeq" id="XP_003652283.1">
    <property type="nucleotide sequence ID" value="XM_003652235.1"/>
</dbReference>
<dbReference type="Proteomes" id="UP000008181">
    <property type="component" value="Chromosome 2"/>
</dbReference>
<gene>
    <name evidence="2" type="ORF">THITE_2113600</name>
</gene>
<dbReference type="EMBL" id="CP003010">
    <property type="protein sequence ID" value="AEO65947.1"/>
    <property type="molecule type" value="Genomic_DNA"/>
</dbReference>
<dbReference type="eggNOG" id="ENOG502RVW6">
    <property type="taxonomic scope" value="Eukaryota"/>
</dbReference>
<protein>
    <submittedName>
        <fullName evidence="2">Uncharacterized protein</fullName>
    </submittedName>
</protein>